<gene>
    <name evidence="2" type="ORF">RHGRI_012001</name>
</gene>
<proteinExistence type="predicted"/>
<name>A0AAV6KP11_9ERIC</name>
<dbReference type="EMBL" id="JACTNZ010000004">
    <property type="protein sequence ID" value="KAG5554331.1"/>
    <property type="molecule type" value="Genomic_DNA"/>
</dbReference>
<comment type="caution">
    <text evidence="2">The sequence shown here is derived from an EMBL/GenBank/DDBJ whole genome shotgun (WGS) entry which is preliminary data.</text>
</comment>
<feature type="region of interest" description="Disordered" evidence="1">
    <location>
        <begin position="435"/>
        <end position="488"/>
    </location>
</feature>
<feature type="compositionally biased region" description="Polar residues" evidence="1">
    <location>
        <begin position="470"/>
        <end position="488"/>
    </location>
</feature>
<feature type="compositionally biased region" description="Low complexity" evidence="1">
    <location>
        <begin position="445"/>
        <end position="469"/>
    </location>
</feature>
<dbReference type="Proteomes" id="UP000823749">
    <property type="component" value="Chromosome 4"/>
</dbReference>
<feature type="compositionally biased region" description="Gly residues" evidence="1">
    <location>
        <begin position="284"/>
        <end position="306"/>
    </location>
</feature>
<dbReference type="AlphaFoldDB" id="A0AAV6KP11"/>
<feature type="region of interest" description="Disordered" evidence="1">
    <location>
        <begin position="284"/>
        <end position="358"/>
    </location>
</feature>
<organism evidence="2 3">
    <name type="scientific">Rhododendron griersonianum</name>
    <dbReference type="NCBI Taxonomy" id="479676"/>
    <lineage>
        <taxon>Eukaryota</taxon>
        <taxon>Viridiplantae</taxon>
        <taxon>Streptophyta</taxon>
        <taxon>Embryophyta</taxon>
        <taxon>Tracheophyta</taxon>
        <taxon>Spermatophyta</taxon>
        <taxon>Magnoliopsida</taxon>
        <taxon>eudicotyledons</taxon>
        <taxon>Gunneridae</taxon>
        <taxon>Pentapetalae</taxon>
        <taxon>asterids</taxon>
        <taxon>Ericales</taxon>
        <taxon>Ericaceae</taxon>
        <taxon>Ericoideae</taxon>
        <taxon>Rhodoreae</taxon>
        <taxon>Rhododendron</taxon>
    </lineage>
</organism>
<keyword evidence="3" id="KW-1185">Reference proteome</keyword>
<evidence type="ECO:0000313" key="2">
    <source>
        <dbReference type="EMBL" id="KAG5554331.1"/>
    </source>
</evidence>
<accession>A0AAV6KP11</accession>
<protein>
    <submittedName>
        <fullName evidence="2">Uncharacterized protein</fullName>
    </submittedName>
</protein>
<reference evidence="2" key="1">
    <citation type="submission" date="2020-08" db="EMBL/GenBank/DDBJ databases">
        <title>Plant Genome Project.</title>
        <authorList>
            <person name="Zhang R.-G."/>
        </authorList>
    </citation>
    <scope>NUCLEOTIDE SEQUENCE</scope>
    <source>
        <strain evidence="2">WSP0</strain>
        <tissue evidence="2">Leaf</tissue>
    </source>
</reference>
<sequence>MVDLRCTLLMRVGGRLVRGLQSEYLNGVIAETKVDPDSFSFYELMDIIRQMGYGLTDSNGVTEHVTVYYKLQMPDIGLVNLTSHYDMLEMFAVHSSGKKYMVIDLYVDCPSVVESDEDREPEVEVICRDSNIAADPSSLTELGGGLEIGNGQGGGELRGIEHVEEPVVDEEGKGVGNECVNADEDGERVGDEMDEDSESDCEWQPNDDSETSCDSFSGVEESSDDEEEENITLDMEVAMEVAMEVVGGRGSGCGRMSTNTTVEQQAEQDMEVAMEVAMEMVCGRGSGNGRGRGGIGGKSGRGGKSSRGGIAVAPYTSKARGDKTKVVGGTGRGGDPTSKHVNPNVRGRGRGRGRGESIPALPGIVIKERGAINEDNGGGQRTTTIGKGKEVVVGKTKGKQPIVRFGRTGQSQPVTTSIAPRVGLPLPQGWRRSTRIGNAMFWSQPTGSSAASCGSGSTTGSATMPSTGPRQLSQGESSTPGSTQKSNT</sequence>
<feature type="compositionally biased region" description="Acidic residues" evidence="1">
    <location>
        <begin position="181"/>
        <end position="211"/>
    </location>
</feature>
<feature type="region of interest" description="Disordered" evidence="1">
    <location>
        <begin position="167"/>
        <end position="229"/>
    </location>
</feature>
<evidence type="ECO:0000256" key="1">
    <source>
        <dbReference type="SAM" id="MobiDB-lite"/>
    </source>
</evidence>
<evidence type="ECO:0000313" key="3">
    <source>
        <dbReference type="Proteomes" id="UP000823749"/>
    </source>
</evidence>